<dbReference type="GO" id="GO:0050821">
    <property type="term" value="P:protein stabilization"/>
    <property type="evidence" value="ECO:0007669"/>
    <property type="project" value="TreeGrafter"/>
</dbReference>
<dbReference type="PANTHER" id="PTHR35089">
    <property type="entry name" value="CHAPERONE PROTEIN SKP"/>
    <property type="match status" value="1"/>
</dbReference>
<dbReference type="PANTHER" id="PTHR35089:SF1">
    <property type="entry name" value="CHAPERONE PROTEIN SKP"/>
    <property type="match status" value="1"/>
</dbReference>
<feature type="coiled-coil region" evidence="3">
    <location>
        <begin position="57"/>
        <end position="91"/>
    </location>
</feature>
<keyword evidence="6" id="KW-1185">Reference proteome</keyword>
<accession>A0A6M0CQ38</accession>
<protein>
    <submittedName>
        <fullName evidence="5">OmpH family outer membrane protein</fullName>
    </submittedName>
</protein>
<gene>
    <name evidence="5" type="ORF">GWK10_13040</name>
</gene>
<evidence type="ECO:0000256" key="2">
    <source>
        <dbReference type="ARBA" id="ARBA00022729"/>
    </source>
</evidence>
<dbReference type="InterPro" id="IPR024930">
    <property type="entry name" value="Skp_dom_sf"/>
</dbReference>
<comment type="caution">
    <text evidence="5">The sequence shown here is derived from an EMBL/GenBank/DDBJ whole genome shotgun (WGS) entry which is preliminary data.</text>
</comment>
<dbReference type="Gene3D" id="3.30.910.20">
    <property type="entry name" value="Skp domain"/>
    <property type="match status" value="1"/>
</dbReference>
<evidence type="ECO:0000256" key="4">
    <source>
        <dbReference type="SAM" id="SignalP"/>
    </source>
</evidence>
<dbReference type="SMART" id="SM00935">
    <property type="entry name" value="OmpH"/>
    <property type="match status" value="1"/>
</dbReference>
<dbReference type="InterPro" id="IPR005632">
    <property type="entry name" value="Chaperone_Skp"/>
</dbReference>
<dbReference type="Proteomes" id="UP000474296">
    <property type="component" value="Unassembled WGS sequence"/>
</dbReference>
<feature type="chain" id="PRO_5026708558" evidence="4">
    <location>
        <begin position="24"/>
        <end position="169"/>
    </location>
</feature>
<evidence type="ECO:0000256" key="1">
    <source>
        <dbReference type="ARBA" id="ARBA00009091"/>
    </source>
</evidence>
<sequence length="169" mass="18804">MKQFKTLLVAVVLFFGATSFVNAQSKVAHIDTQKLISEMPEMIAAKKQLEQVSKTFQADMKSLMDSYQAKIKQYQAEAETVTATMNETRQKEVAGMENNIREFQVNADKSLQQKQLDLIKPIQEKARLAIQKVARAKGVQYVLDATVGGGVLLADGTDLYADVKKELGF</sequence>
<proteinExistence type="inferred from homology"/>
<keyword evidence="3" id="KW-0175">Coiled coil</keyword>
<comment type="similarity">
    <text evidence="1">Belongs to the Skp family.</text>
</comment>
<dbReference type="GO" id="GO:0051082">
    <property type="term" value="F:unfolded protein binding"/>
    <property type="evidence" value="ECO:0007669"/>
    <property type="project" value="InterPro"/>
</dbReference>
<evidence type="ECO:0000313" key="5">
    <source>
        <dbReference type="EMBL" id="NER18144.1"/>
    </source>
</evidence>
<dbReference type="Pfam" id="PF03938">
    <property type="entry name" value="OmpH"/>
    <property type="match status" value="1"/>
</dbReference>
<dbReference type="RefSeq" id="WP_164032822.1">
    <property type="nucleotide sequence ID" value="NZ_JAABOQ010000005.1"/>
</dbReference>
<keyword evidence="2 4" id="KW-0732">Signal</keyword>
<evidence type="ECO:0000313" key="6">
    <source>
        <dbReference type="Proteomes" id="UP000474296"/>
    </source>
</evidence>
<reference evidence="5 6" key="1">
    <citation type="submission" date="2020-01" db="EMBL/GenBank/DDBJ databases">
        <title>Spongiivirga citrea KCTC 32990T.</title>
        <authorList>
            <person name="Wang G."/>
        </authorList>
    </citation>
    <scope>NUCLEOTIDE SEQUENCE [LARGE SCALE GENOMIC DNA]</scope>
    <source>
        <strain evidence="5 6">KCTC 32990</strain>
    </source>
</reference>
<dbReference type="GO" id="GO:0005829">
    <property type="term" value="C:cytosol"/>
    <property type="evidence" value="ECO:0007669"/>
    <property type="project" value="TreeGrafter"/>
</dbReference>
<dbReference type="AlphaFoldDB" id="A0A6M0CQ38"/>
<organism evidence="5 6">
    <name type="scientific">Spongiivirga citrea</name>
    <dbReference type="NCBI Taxonomy" id="1481457"/>
    <lineage>
        <taxon>Bacteria</taxon>
        <taxon>Pseudomonadati</taxon>
        <taxon>Bacteroidota</taxon>
        <taxon>Flavobacteriia</taxon>
        <taxon>Flavobacteriales</taxon>
        <taxon>Flavobacteriaceae</taxon>
        <taxon>Spongiivirga</taxon>
    </lineage>
</organism>
<feature type="signal peptide" evidence="4">
    <location>
        <begin position="1"/>
        <end position="23"/>
    </location>
</feature>
<dbReference type="SUPFAM" id="SSF111384">
    <property type="entry name" value="OmpH-like"/>
    <property type="match status" value="1"/>
</dbReference>
<name>A0A6M0CQ38_9FLAO</name>
<evidence type="ECO:0000256" key="3">
    <source>
        <dbReference type="SAM" id="Coils"/>
    </source>
</evidence>
<dbReference type="EMBL" id="JAABOQ010000005">
    <property type="protein sequence ID" value="NER18144.1"/>
    <property type="molecule type" value="Genomic_DNA"/>
</dbReference>